<dbReference type="EMBL" id="CAJVPM010002364">
    <property type="protein sequence ID" value="CAG8485233.1"/>
    <property type="molecule type" value="Genomic_DNA"/>
</dbReference>
<gene>
    <name evidence="1" type="ORF">SCALOS_LOCUS2603</name>
</gene>
<dbReference type="Proteomes" id="UP000789860">
    <property type="component" value="Unassembled WGS sequence"/>
</dbReference>
<organism evidence="1 2">
    <name type="scientific">Scutellospora calospora</name>
    <dbReference type="NCBI Taxonomy" id="85575"/>
    <lineage>
        <taxon>Eukaryota</taxon>
        <taxon>Fungi</taxon>
        <taxon>Fungi incertae sedis</taxon>
        <taxon>Mucoromycota</taxon>
        <taxon>Glomeromycotina</taxon>
        <taxon>Glomeromycetes</taxon>
        <taxon>Diversisporales</taxon>
        <taxon>Gigasporaceae</taxon>
        <taxon>Scutellospora</taxon>
    </lineage>
</organism>
<name>A0ACA9KP08_9GLOM</name>
<accession>A0ACA9KP08</accession>
<keyword evidence="2" id="KW-1185">Reference proteome</keyword>
<comment type="caution">
    <text evidence="1">The sequence shown here is derived from an EMBL/GenBank/DDBJ whole genome shotgun (WGS) entry which is preliminary data.</text>
</comment>
<evidence type="ECO:0000313" key="2">
    <source>
        <dbReference type="Proteomes" id="UP000789860"/>
    </source>
</evidence>
<protein>
    <submittedName>
        <fullName evidence="1">7334_t:CDS:1</fullName>
    </submittedName>
</protein>
<sequence>MPLPLATPSTLISLFTDFTNIQILLQQQYQQQYLQLFINPLAFPLALNNPNSNTMNNKTLFLALNKPNDMNNKQENSSASQTILELTFSSSEVGKKQSSLQREFFDDMDEHLKKDSSITAPITSDSINRVKCKLQKTKNNNDDDEFHILIKEQTETIIESIKDQYDNTFKA</sequence>
<proteinExistence type="predicted"/>
<evidence type="ECO:0000313" key="1">
    <source>
        <dbReference type="EMBL" id="CAG8485233.1"/>
    </source>
</evidence>
<reference evidence="1" key="1">
    <citation type="submission" date="2021-06" db="EMBL/GenBank/DDBJ databases">
        <authorList>
            <person name="Kallberg Y."/>
            <person name="Tangrot J."/>
            <person name="Rosling A."/>
        </authorList>
    </citation>
    <scope>NUCLEOTIDE SEQUENCE</scope>
    <source>
        <strain evidence="1">AU212A</strain>
    </source>
</reference>